<dbReference type="Pfam" id="PF00291">
    <property type="entry name" value="PALP"/>
    <property type="match status" value="1"/>
</dbReference>
<keyword evidence="6" id="KW-1185">Reference proteome</keyword>
<reference evidence="5 6" key="1">
    <citation type="submission" date="2023-06" db="EMBL/GenBank/DDBJ databases">
        <title>Alteromonas sp. ASW11-36 isolated from intertidal sand.</title>
        <authorList>
            <person name="Li Y."/>
        </authorList>
    </citation>
    <scope>NUCLEOTIDE SEQUENCE [LARGE SCALE GENOMIC DNA]</scope>
    <source>
        <strain evidence="5 6">ASW11-36</strain>
    </source>
</reference>
<dbReference type="Gene3D" id="3.40.50.1100">
    <property type="match status" value="2"/>
</dbReference>
<protein>
    <submittedName>
        <fullName evidence="5">Pyridoxal-phosphate dependent enzyme</fullName>
    </submittedName>
</protein>
<dbReference type="PANTHER" id="PTHR43780:SF2">
    <property type="entry name" value="1-AMINOCYCLOPROPANE-1-CARBOXYLATE DEAMINASE-RELATED"/>
    <property type="match status" value="1"/>
</dbReference>
<dbReference type="EMBL" id="JAUCBP010000002">
    <property type="protein sequence ID" value="MDM7859477.1"/>
    <property type="molecule type" value="Genomic_DNA"/>
</dbReference>
<name>A0ABT7STF3_9ALTE</name>
<evidence type="ECO:0000313" key="6">
    <source>
        <dbReference type="Proteomes" id="UP001234343"/>
    </source>
</evidence>
<comment type="similarity">
    <text evidence="2">Belongs to the ACC deaminase/D-cysteine desulfhydrase family.</text>
</comment>
<dbReference type="InterPro" id="IPR036052">
    <property type="entry name" value="TrpB-like_PALP_sf"/>
</dbReference>
<dbReference type="SUPFAM" id="SSF53686">
    <property type="entry name" value="Tryptophan synthase beta subunit-like PLP-dependent enzymes"/>
    <property type="match status" value="1"/>
</dbReference>
<evidence type="ECO:0000256" key="1">
    <source>
        <dbReference type="ARBA" id="ARBA00001933"/>
    </source>
</evidence>
<evidence type="ECO:0000259" key="4">
    <source>
        <dbReference type="Pfam" id="PF00291"/>
    </source>
</evidence>
<accession>A0ABT7STF3</accession>
<evidence type="ECO:0000256" key="3">
    <source>
        <dbReference type="ARBA" id="ARBA00022898"/>
    </source>
</evidence>
<dbReference type="InterPro" id="IPR001926">
    <property type="entry name" value="TrpB-like_PALP"/>
</dbReference>
<organism evidence="5 6">
    <name type="scientific">Alteromonas arenosi</name>
    <dbReference type="NCBI Taxonomy" id="3055817"/>
    <lineage>
        <taxon>Bacteria</taxon>
        <taxon>Pseudomonadati</taxon>
        <taxon>Pseudomonadota</taxon>
        <taxon>Gammaproteobacteria</taxon>
        <taxon>Alteromonadales</taxon>
        <taxon>Alteromonadaceae</taxon>
        <taxon>Alteromonas/Salinimonas group</taxon>
        <taxon>Alteromonas</taxon>
    </lineage>
</organism>
<keyword evidence="3" id="KW-0663">Pyridoxal phosphate</keyword>
<dbReference type="Proteomes" id="UP001234343">
    <property type="component" value="Unassembled WGS sequence"/>
</dbReference>
<evidence type="ECO:0000256" key="2">
    <source>
        <dbReference type="ARBA" id="ARBA00008639"/>
    </source>
</evidence>
<dbReference type="PIRSF" id="PIRSF006278">
    <property type="entry name" value="ACCD_DCysDesulf"/>
    <property type="match status" value="1"/>
</dbReference>
<proteinExistence type="inferred from homology"/>
<dbReference type="PANTHER" id="PTHR43780">
    <property type="entry name" value="1-AMINOCYCLOPROPANE-1-CARBOXYLATE DEAMINASE-RELATED"/>
    <property type="match status" value="1"/>
</dbReference>
<sequence length="292" mass="32788">MFSIQVPSPLQRFYPDWPNAERYQLYVKRDDLIHPVISGNKWRKLAAPILQFAQHRPSRVASFGGGYSNHIHALAYCCWQLQIPLTVFIRGDYTGNETPMLKDIVTWQAEIVYLNKVDYQRRTETEFINQLSAQYDIDVVIPEGGSQQQCFAGMQSLADEFNRPIDALILPVASGGTLAGLSVAKHSTIDQLHGIAMLKGADYVDKLVADLIDKRKHSDYTIWHDFHHGGYAKVTDELAHFCQRHSAQLNLPLEPVYSGKALHAMQQLVSRGQFATGATLVFLHTGGLQGAR</sequence>
<feature type="domain" description="Tryptophan synthase beta chain-like PALP" evidence="4">
    <location>
        <begin position="23"/>
        <end position="286"/>
    </location>
</feature>
<dbReference type="RefSeq" id="WP_289363493.1">
    <property type="nucleotide sequence ID" value="NZ_JAUCBP010000002.1"/>
</dbReference>
<comment type="caution">
    <text evidence="5">The sequence shown here is derived from an EMBL/GenBank/DDBJ whole genome shotgun (WGS) entry which is preliminary data.</text>
</comment>
<evidence type="ECO:0000313" key="5">
    <source>
        <dbReference type="EMBL" id="MDM7859477.1"/>
    </source>
</evidence>
<dbReference type="InterPro" id="IPR027278">
    <property type="entry name" value="ACCD_DCysDesulf"/>
</dbReference>
<gene>
    <name evidence="5" type="ORF">QTP81_02515</name>
</gene>
<comment type="cofactor">
    <cofactor evidence="1">
        <name>pyridoxal 5'-phosphate</name>
        <dbReference type="ChEBI" id="CHEBI:597326"/>
    </cofactor>
</comment>